<dbReference type="EMBL" id="QLUW01000002">
    <property type="protein sequence ID" value="RAP76361.1"/>
    <property type="molecule type" value="Genomic_DNA"/>
</dbReference>
<evidence type="ECO:0000256" key="2">
    <source>
        <dbReference type="ARBA" id="ARBA00022803"/>
    </source>
</evidence>
<dbReference type="PANTHER" id="PTHR45586:SF1">
    <property type="entry name" value="LIPOPOLYSACCHARIDE ASSEMBLY PROTEIN B"/>
    <property type="match status" value="1"/>
</dbReference>
<gene>
    <name evidence="4" type="ORF">DL346_13280</name>
</gene>
<feature type="repeat" description="TPR" evidence="3">
    <location>
        <begin position="3"/>
        <end position="36"/>
    </location>
</feature>
<dbReference type="Proteomes" id="UP000249260">
    <property type="component" value="Unassembled WGS sequence"/>
</dbReference>
<dbReference type="InterPro" id="IPR011990">
    <property type="entry name" value="TPR-like_helical_dom_sf"/>
</dbReference>
<evidence type="ECO:0000313" key="5">
    <source>
        <dbReference type="Proteomes" id="UP000249260"/>
    </source>
</evidence>
<evidence type="ECO:0000256" key="1">
    <source>
        <dbReference type="ARBA" id="ARBA00022737"/>
    </source>
</evidence>
<dbReference type="InterPro" id="IPR051012">
    <property type="entry name" value="CellSynth/LPSAsmb/PSIAsmb"/>
</dbReference>
<evidence type="ECO:0000256" key="3">
    <source>
        <dbReference type="PROSITE-ProRule" id="PRU00339"/>
    </source>
</evidence>
<keyword evidence="1" id="KW-0677">Repeat</keyword>
<evidence type="ECO:0000313" key="4">
    <source>
        <dbReference type="EMBL" id="RAP76361.1"/>
    </source>
</evidence>
<dbReference type="SUPFAM" id="SSF48452">
    <property type="entry name" value="TPR-like"/>
    <property type="match status" value="1"/>
</dbReference>
<dbReference type="OrthoDB" id="2658522at2"/>
<dbReference type="Pfam" id="PF13181">
    <property type="entry name" value="TPR_8"/>
    <property type="match status" value="1"/>
</dbReference>
<accession>A0A328U4H4</accession>
<dbReference type="RefSeq" id="WP_112882582.1">
    <property type="nucleotide sequence ID" value="NZ_QLUW01000002.1"/>
</dbReference>
<sequence length="181" mass="20626">MDGESSIKKAYEAILSGDFEQAILYFEEAIALEPSNGAAYYKCSITCARSGKWQKAFQYAEQAVQLDPEQVIYQFHLETVKAKSLVHEAEGLLTHSPSNTEAALELLHEASRLDPLNIEALLMLSAAYATISRYEEASLYAREAVRLEPEHAAARRLFADMSRKRRMFRLNSHRTKRKRNR</sequence>
<dbReference type="Gene3D" id="1.25.40.10">
    <property type="entry name" value="Tetratricopeptide repeat domain"/>
    <property type="match status" value="2"/>
</dbReference>
<proteinExistence type="predicted"/>
<dbReference type="AlphaFoldDB" id="A0A328U4H4"/>
<protein>
    <submittedName>
        <fullName evidence="4">Uncharacterized protein</fullName>
    </submittedName>
</protein>
<name>A0A328U4H4_9BACL</name>
<feature type="repeat" description="TPR" evidence="3">
    <location>
        <begin position="37"/>
        <end position="70"/>
    </location>
</feature>
<comment type="caution">
    <text evidence="4">The sequence shown here is derived from an EMBL/GenBank/DDBJ whole genome shotgun (WGS) entry which is preliminary data.</text>
</comment>
<dbReference type="Pfam" id="PF13432">
    <property type="entry name" value="TPR_16"/>
    <property type="match status" value="1"/>
</dbReference>
<dbReference type="PANTHER" id="PTHR45586">
    <property type="entry name" value="TPR REPEAT-CONTAINING PROTEIN PA4667"/>
    <property type="match status" value="1"/>
</dbReference>
<feature type="repeat" description="TPR" evidence="3">
    <location>
        <begin position="118"/>
        <end position="151"/>
    </location>
</feature>
<dbReference type="PROSITE" id="PS50005">
    <property type="entry name" value="TPR"/>
    <property type="match status" value="3"/>
</dbReference>
<dbReference type="SMART" id="SM00028">
    <property type="entry name" value="TPR"/>
    <property type="match status" value="3"/>
</dbReference>
<dbReference type="InterPro" id="IPR019734">
    <property type="entry name" value="TPR_rpt"/>
</dbReference>
<reference evidence="4 5" key="1">
    <citation type="submission" date="2018-06" db="EMBL/GenBank/DDBJ databases">
        <title>Paenibacillus montanisoli sp. nov., isolated from mountain area soil.</title>
        <authorList>
            <person name="Wu M."/>
        </authorList>
    </citation>
    <scope>NUCLEOTIDE SEQUENCE [LARGE SCALE GENOMIC DNA]</scope>
    <source>
        <strain evidence="4 5">RA17</strain>
    </source>
</reference>
<keyword evidence="2 3" id="KW-0802">TPR repeat</keyword>
<keyword evidence="5" id="KW-1185">Reference proteome</keyword>
<organism evidence="4 5">
    <name type="scientific">Paenibacillus montanisoli</name>
    <dbReference type="NCBI Taxonomy" id="2081970"/>
    <lineage>
        <taxon>Bacteria</taxon>
        <taxon>Bacillati</taxon>
        <taxon>Bacillota</taxon>
        <taxon>Bacilli</taxon>
        <taxon>Bacillales</taxon>
        <taxon>Paenibacillaceae</taxon>
        <taxon>Paenibacillus</taxon>
    </lineage>
</organism>